<evidence type="ECO:0000313" key="2">
    <source>
        <dbReference type="Proteomes" id="UP000001511"/>
    </source>
</evidence>
<organism evidence="1 2">
    <name type="scientific">Nostoc azollae (strain 0708)</name>
    <name type="common">Anabaena azollae (strain 0708)</name>
    <dbReference type="NCBI Taxonomy" id="551115"/>
    <lineage>
        <taxon>Bacteria</taxon>
        <taxon>Bacillati</taxon>
        <taxon>Cyanobacteriota</taxon>
        <taxon>Cyanophyceae</taxon>
        <taxon>Nostocales</taxon>
        <taxon>Nostocaceae</taxon>
        <taxon>Trichormus</taxon>
    </lineage>
</organism>
<dbReference type="Proteomes" id="UP000001511">
    <property type="component" value="Chromosome"/>
</dbReference>
<gene>
    <name evidence="1" type="ordered locus">Aazo_2526</name>
</gene>
<accession>D7DYU6</accession>
<protein>
    <submittedName>
        <fullName evidence="1">Uncharacterized protein</fullName>
    </submittedName>
</protein>
<keyword evidence="2" id="KW-1185">Reference proteome</keyword>
<dbReference type="KEGG" id="naz:Aazo_2526"/>
<proteinExistence type="predicted"/>
<dbReference type="HOGENOM" id="CLU_3273553_0_0_3"/>
<dbReference type="EMBL" id="CP002059">
    <property type="protein sequence ID" value="ADI64425.1"/>
    <property type="molecule type" value="Genomic_DNA"/>
</dbReference>
<sequence length="41" mass="4944">MLHQEKLLFNTTELLTMTYNYANRELPDMINNCLAKLVTRW</sequence>
<dbReference type="AlphaFoldDB" id="D7DYU6"/>
<evidence type="ECO:0000313" key="1">
    <source>
        <dbReference type="EMBL" id="ADI64425.1"/>
    </source>
</evidence>
<name>D7DYU6_NOSA0</name>
<reference evidence="1 2" key="1">
    <citation type="journal article" date="2010" name="PLoS ONE">
        <title>Genome erosion in a nitrogen-fixing vertically transmitted endosymbiotic multicellular cyanobacterium.</title>
        <authorList>
            <person name="Ran L."/>
            <person name="Larsson J."/>
            <person name="Vigil-Stenman T."/>
            <person name="Nylander J.A."/>
            <person name="Ininbergs K."/>
            <person name="Zheng W.W."/>
            <person name="Lapidus A."/>
            <person name="Lowry S."/>
            <person name="Haselkorn R."/>
            <person name="Bergman B."/>
        </authorList>
    </citation>
    <scope>NUCLEOTIDE SEQUENCE [LARGE SCALE GENOMIC DNA]</scope>
    <source>
        <strain evidence="1 2">0708</strain>
    </source>
</reference>